<keyword evidence="2" id="KW-0812">Transmembrane</keyword>
<feature type="compositionally biased region" description="Basic and acidic residues" evidence="1">
    <location>
        <begin position="2356"/>
        <end position="2394"/>
    </location>
</feature>
<feature type="region of interest" description="Disordered" evidence="1">
    <location>
        <begin position="2349"/>
        <end position="2394"/>
    </location>
</feature>
<dbReference type="SMART" id="SM01214">
    <property type="entry name" value="Fmp27_GFWDK"/>
    <property type="match status" value="1"/>
</dbReference>
<dbReference type="OMA" id="CVKFCIR"/>
<evidence type="ECO:0000259" key="3">
    <source>
        <dbReference type="SMART" id="SM01214"/>
    </source>
</evidence>
<evidence type="ECO:0000313" key="5">
    <source>
        <dbReference type="Proteomes" id="UP000029120"/>
    </source>
</evidence>
<feature type="region of interest" description="Disordered" evidence="1">
    <location>
        <begin position="1423"/>
        <end position="1443"/>
    </location>
</feature>
<feature type="domain" description="FMP27/BLTP2/Hobbit GFWDK motif-containing RBG unit" evidence="3">
    <location>
        <begin position="1159"/>
        <end position="1306"/>
    </location>
</feature>
<gene>
    <name evidence="4" type="ordered locus">AALP_Aa4g124600</name>
</gene>
<feature type="compositionally biased region" description="Low complexity" evidence="1">
    <location>
        <begin position="2470"/>
        <end position="2485"/>
    </location>
</feature>
<evidence type="ECO:0000313" key="4">
    <source>
        <dbReference type="EMBL" id="KFK36439.1"/>
    </source>
</evidence>
<protein>
    <recommendedName>
        <fullName evidence="3">FMP27/BLTP2/Hobbit GFWDK motif-containing RBG unit domain-containing protein</fullName>
    </recommendedName>
</protein>
<proteinExistence type="predicted"/>
<dbReference type="Proteomes" id="UP000029120">
    <property type="component" value="Chromosome 4"/>
</dbReference>
<dbReference type="eggNOG" id="KOG1910">
    <property type="taxonomic scope" value="Eukaryota"/>
</dbReference>
<dbReference type="InterPro" id="IPR045167">
    <property type="entry name" value="Hobbit"/>
</dbReference>
<dbReference type="PANTHER" id="PTHR15678">
    <property type="entry name" value="ANTIGEN MLAA-22-RELATED"/>
    <property type="match status" value="1"/>
</dbReference>
<dbReference type="Pfam" id="PF10344">
    <property type="entry name" value="Hobbit"/>
    <property type="match status" value="1"/>
</dbReference>
<feature type="compositionally biased region" description="Basic residues" evidence="1">
    <location>
        <begin position="2568"/>
        <end position="2579"/>
    </location>
</feature>
<feature type="region of interest" description="Disordered" evidence="1">
    <location>
        <begin position="1653"/>
        <end position="1674"/>
    </location>
</feature>
<feature type="compositionally biased region" description="Polar residues" evidence="1">
    <location>
        <begin position="1748"/>
        <end position="1759"/>
    </location>
</feature>
<feature type="compositionally biased region" description="Low complexity" evidence="1">
    <location>
        <begin position="2580"/>
        <end position="2617"/>
    </location>
</feature>
<feature type="compositionally biased region" description="Basic and acidic residues" evidence="1">
    <location>
        <begin position="1732"/>
        <end position="1747"/>
    </location>
</feature>
<keyword evidence="2" id="KW-1133">Transmembrane helix</keyword>
<sequence>MAASPAKFFFGFLIVSIILWMIFILCSRLFAWMLSRVLGASVVFRVSGWKCLRDVVVKFKKGAIESVSAGEIKLSLRQSLVKLGVGFLSRDPKVQVLIFDLEVVMRSSTSTTNVHKAKSQKSRTSGRGKWMVVANIARFLSVSVADMVVKTAKAIVEVKELKLDISKDGGTKPNLYVKLHVLPILVHLCESRIISDQSSSLSFERCSASQASSATSDRSSAALFCDEFSLSSEFGHDRAVGIVLRNVEVVSGDVTLTFDEDSFPKSKRSPPTVHSDEVVMSTTDASSAQKPHKEHQLLAALAKYSPSFPEKVSFSLPKLDVRCVNREHDLVAENNITGIQLRSVKSKSFEDTGESTRLDVQMEFSEIHLFREAESSIFEIKKVDVVSFIYIPIQPVLPVRAEVDIKLGGTRCNLFISRLQPWLHLHFLKKRKLVLQGETHTLKKSKAADMKAIMWTGTVSAPEITVMLYGTDDLPVYHFCSQSSHVFANNISSMGTAIHVELGELNLHLADEYQECYKENLFGIEPNSGSLMHIAKFSLDWGKRDRTSSDEVGCRSKLVLSVDVTGMGIYFSFKRVESLITNGMSFKALFKTLSVAGKKTNKTGGVQLSKASGKGTRLVNLNLERCCVNFSDDTGLDNTIIDDPKSVNYGSQGGRVTFSSLADGRPRTASIVSTAPEECKRLKYSVSLEISQFSFCLNKDKQSTQMELERAKSIYQEYLEEHKPCSKITLFDMHNAKLVRRSGGLNEIDVCSLFSATNISLGWEPDVHLSFYELFLRLKALIKAQKLKEHESGYSEGISSVKNGGHSEKINLSNSVDNQKKKESMFAIDVETLTISAEVGDGVEVKLEAQSIFSENACIGVLLEGLTLALNGSRVFKTTRMQISRIPAASSNLSDAVPVMTGGPWDWVVQGLDVHICMPYKLQLRAIDDSIEDMLRCLRLITLAKGKNIVSGKRESSKPKKSSPKFGRVRFCIRRLTADIEEEPIQGWLDEHYQLMKKEACELAVRLKFLEDFIHKATQSPKGAEPSVPSDERKMLFDGTEIDVEDPLALKKVKEEIHKRSFQSYYQACQGLVPSEGSEACREGFQAGFKPSAARTSLLSVCATDFDLSLTAVHGGDAGLMEVLKKLDPICRENDIPFSRLYGSNVNLNTGSLVVQLRNYTLPLLSGTSGKCEGRIVLAQQATCFQPQISQDVFVGRWRKVRIFRSATGTTPPMKTYSDLRIHFEQGEVSFGVGYEPAFADISYAFTVALRRANLSHRSPGVLPVPKKERSLPWWDDMRNYVHGNITLSFSESKWAVLATTDPYESLDKLQIVSGPIELQQSDGRVLVNAKDFKIILSSLESLISRHSLKVPIGTSGAAFIEAPMFNLEVTMDWDCESGDSLNHYLYAFPFEGRPREKVFDPFRSTSLSLRWNFSLRPEKFHLSSSGTEHPAETGVSQVKPETPTMNLGAPDLAWILKFWGLNYYPPHKLRSFSRWPRFGVARVARSGNLSLDKVMTEFMLRVDATPSIIKYMPWDSDDPAKGLTFNMTKLKYELCYSRGKQKYTFECKRDVLDLVYQGLDLHVPKAFINKDDHPCIPASVEFLRKSSQNTLVDRVPSGKEHRRDEKHRDEGFLLSSDYFTIRRQAPKADPERLLAWQEAGRRNLEMTYVRSEFENGSESDEHIRSDPSDDDGYNVVIADNCQRVFVYGLKLLWTIENRDAVWSFVGGISKAFEPPKPSPSRQYTQRKILEENQKESSPETHQEEMSRSSASPGRNLPSQPMEMAGPLSSPSDSMKIEKPYDRAGKVETSESEEEGTRHFMVNVIEPQFNLHSEEANGRFLLAAVSGRVLARSFHSIMRVGVEVIEQALGTGSVKISESSPEMTWTRKEFSVMLEHVQAHVAPTDVDPGAGLQWLPKIRRNSPKVKRTGALLERVFMPCDMYFRYTRHKGGTPDLKVKPLKELTFNSRDITATMTSRQFQVMLDVLTNLLFARLPKPRKSSLQCPTEDEDVEEEADEVVPYGVEEVELAKINLEEKERERKLLLDDIRKLSHCSDNMDDTHMEREGELWMISTRRSILVQGLKKELLYVQKSRRAASASLRMALQKAAQLRLMEKEKNKSPSYAMCISLQINKVVWTMLVDGKSFAEAEIIDMIYDFDRDYKDIGVARFTTKSFVVRNCLLNAKSNMLLSAWNPPSEWGKKVMLRVDSKQGAPKDGHYPLELFHVEIYPLRIHLTETMYRMMWEYFFPEEEQDSQRRQEVWKISTTAGSKRVKKGLASHESSGTTSHSIKDVEASRVSSAALSASATVQSQSNADCVQKSNMLSLRSSTGGSAQELRRTSSFDRNWEENVAESVANELVLQAHSCTVSTSIEQQEDSSKQKLKDTKPVKSGRSSHEEKKAGKSQEEKKSRPRKMMEFHNIRISQVELLVTYEGSRFVVNDLKLLMDTFHRVEFTGTWRRLFSRVKKHIIWGVLKSVTGMQGKKFKDKSQNNLESTDNDLNLSDNDQTGKAADQHPVTWFKRQSDGAGDGFVTSIRGLFNTQRRKATAFVLRTMRGEAENDFHGEWSDSDVEFSPFTRQLTITKAKRLIRRHTKKFRPRSQRGSSSQQRESLPSSPRDTTAFESGYSSGSSPYEDFRD</sequence>
<name>A0A087H2T7_ARAAL</name>
<dbReference type="EMBL" id="CM002872">
    <property type="protein sequence ID" value="KFK36439.1"/>
    <property type="molecule type" value="Genomic_DNA"/>
</dbReference>
<keyword evidence="2" id="KW-0472">Membrane</keyword>
<dbReference type="Gramene" id="KFK36439">
    <property type="protein sequence ID" value="KFK36439"/>
    <property type="gene ID" value="AALP_AA4G124600"/>
</dbReference>
<evidence type="ECO:0000256" key="2">
    <source>
        <dbReference type="SAM" id="Phobius"/>
    </source>
</evidence>
<accession>A0A087H2T7</accession>
<reference evidence="5" key="1">
    <citation type="journal article" date="2015" name="Nat. Plants">
        <title>Genome expansion of Arabis alpina linked with retrotransposition and reduced symmetric DNA methylation.</title>
        <authorList>
            <person name="Willing E.M."/>
            <person name="Rawat V."/>
            <person name="Mandakova T."/>
            <person name="Maumus F."/>
            <person name="James G.V."/>
            <person name="Nordstroem K.J."/>
            <person name="Becker C."/>
            <person name="Warthmann N."/>
            <person name="Chica C."/>
            <person name="Szarzynska B."/>
            <person name="Zytnicki M."/>
            <person name="Albani M.C."/>
            <person name="Kiefer C."/>
            <person name="Bergonzi S."/>
            <person name="Castaings L."/>
            <person name="Mateos J.L."/>
            <person name="Berns M.C."/>
            <person name="Bujdoso N."/>
            <person name="Piofczyk T."/>
            <person name="de Lorenzo L."/>
            <person name="Barrero-Sicilia C."/>
            <person name="Mateos I."/>
            <person name="Piednoel M."/>
            <person name="Hagmann J."/>
            <person name="Chen-Min-Tao R."/>
            <person name="Iglesias-Fernandez R."/>
            <person name="Schuster S.C."/>
            <person name="Alonso-Blanco C."/>
            <person name="Roudier F."/>
            <person name="Carbonero P."/>
            <person name="Paz-Ares J."/>
            <person name="Davis S.J."/>
            <person name="Pecinka A."/>
            <person name="Quesneville H."/>
            <person name="Colot V."/>
            <person name="Lysak M.A."/>
            <person name="Weigel D."/>
            <person name="Coupland G."/>
            <person name="Schneeberger K."/>
        </authorList>
    </citation>
    <scope>NUCLEOTIDE SEQUENCE [LARGE SCALE GENOMIC DNA]</scope>
    <source>
        <strain evidence="5">cv. Pajares</strain>
    </source>
</reference>
<dbReference type="InterPro" id="IPR019441">
    <property type="entry name" value="FMP27/BLTP2/Hobbit_GFWDK_RBG"/>
</dbReference>
<feature type="region of interest" description="Disordered" evidence="1">
    <location>
        <begin position="2252"/>
        <end position="2272"/>
    </location>
</feature>
<keyword evidence="5" id="KW-1185">Reference proteome</keyword>
<dbReference type="PANTHER" id="PTHR15678:SF6">
    <property type="entry name" value="BRIDGE-LIKE LIPID TRANSFER PROTEIN FAMILY MEMBER 2"/>
    <property type="match status" value="1"/>
</dbReference>
<dbReference type="OrthoDB" id="1562405at2759"/>
<feature type="region of interest" description="Disordered" evidence="1">
    <location>
        <begin position="1732"/>
        <end position="1777"/>
    </location>
</feature>
<feature type="region of interest" description="Disordered" evidence="1">
    <location>
        <begin position="2568"/>
        <end position="2617"/>
    </location>
</feature>
<organism evidence="4 5">
    <name type="scientific">Arabis alpina</name>
    <name type="common">Alpine rock-cress</name>
    <dbReference type="NCBI Taxonomy" id="50452"/>
    <lineage>
        <taxon>Eukaryota</taxon>
        <taxon>Viridiplantae</taxon>
        <taxon>Streptophyta</taxon>
        <taxon>Embryophyta</taxon>
        <taxon>Tracheophyta</taxon>
        <taxon>Spermatophyta</taxon>
        <taxon>Magnoliopsida</taxon>
        <taxon>eudicotyledons</taxon>
        <taxon>Gunneridae</taxon>
        <taxon>Pentapetalae</taxon>
        <taxon>rosids</taxon>
        <taxon>malvids</taxon>
        <taxon>Brassicales</taxon>
        <taxon>Brassicaceae</taxon>
        <taxon>Arabideae</taxon>
        <taxon>Arabis</taxon>
    </lineage>
</organism>
<evidence type="ECO:0000256" key="1">
    <source>
        <dbReference type="SAM" id="MobiDB-lite"/>
    </source>
</evidence>
<feature type="transmembrane region" description="Helical" evidence="2">
    <location>
        <begin position="6"/>
        <end position="26"/>
    </location>
</feature>
<feature type="region of interest" description="Disordered" evidence="1">
    <location>
        <begin position="2463"/>
        <end position="2492"/>
    </location>
</feature>